<evidence type="ECO:0000313" key="3">
    <source>
        <dbReference type="Proteomes" id="UP001480595"/>
    </source>
</evidence>
<evidence type="ECO:0000256" key="1">
    <source>
        <dbReference type="SAM" id="MobiDB-lite"/>
    </source>
</evidence>
<reference evidence="2 3" key="1">
    <citation type="submission" date="2023-01" db="EMBL/GenBank/DDBJ databases">
        <title>Analysis of 21 Apiospora genomes using comparative genomics revels a genus with tremendous synthesis potential of carbohydrate active enzymes and secondary metabolites.</title>
        <authorList>
            <person name="Sorensen T."/>
        </authorList>
    </citation>
    <scope>NUCLEOTIDE SEQUENCE [LARGE SCALE GENOMIC DNA]</scope>
    <source>
        <strain evidence="2 3">CBS 135458</strain>
    </source>
</reference>
<dbReference type="EMBL" id="JAQQWL010000015">
    <property type="protein sequence ID" value="KAK8041053.1"/>
    <property type="molecule type" value="Genomic_DNA"/>
</dbReference>
<dbReference type="PANTHER" id="PTHR42060:SF1">
    <property type="entry name" value="NHL REPEAT-CONTAINING PROTEIN"/>
    <property type="match status" value="1"/>
</dbReference>
<sequence>MNPTVKPSPLALLPNTYPLGTSIENIAVRASGELLLTLLNTPHVDQIDPSQPHPQPATVKDFSTLPIAAAVLGIAEINPGVFAVAAGNYTRGAGPEPGSWSVWQMGLNADGNGHPADTIRLIADIPEALFLNGMASLPSSPGNRASASAGPKDILVGDIHQGLIYHVDTVTGSYHVVVNDSLTAAMPHPVFGLLGVNGIHADSSASAPSSTTLYFTNTGQGILAKVPIDPAAGAYDDFAVRGDDVYLVTGSDNSVEKRSLAHGGSWSPRGRVIVGGNLNNSTEMVEPTACAFGRTEADAHVLYVVTAGTLATPINGPRHSRGAGGGVAHEILAQEAMLQPTTDGGGAFTRDTGSIFSKM</sequence>
<protein>
    <recommendedName>
        <fullName evidence="4">DUF1565 domain-containing protein</fullName>
    </recommendedName>
</protein>
<comment type="caution">
    <text evidence="2">The sequence shown here is derived from an EMBL/GenBank/DDBJ whole genome shotgun (WGS) entry which is preliminary data.</text>
</comment>
<name>A0ABR1T392_9PEZI</name>
<accession>A0ABR1T392</accession>
<evidence type="ECO:0008006" key="4">
    <source>
        <dbReference type="Google" id="ProtNLM"/>
    </source>
</evidence>
<dbReference type="Gene3D" id="2.120.10.30">
    <property type="entry name" value="TolB, C-terminal domain"/>
    <property type="match status" value="1"/>
</dbReference>
<proteinExistence type="predicted"/>
<dbReference type="PANTHER" id="PTHR42060">
    <property type="entry name" value="NHL REPEAT-CONTAINING PROTEIN-RELATED"/>
    <property type="match status" value="1"/>
</dbReference>
<dbReference type="RefSeq" id="XP_066708598.1">
    <property type="nucleotide sequence ID" value="XM_066865469.1"/>
</dbReference>
<gene>
    <name evidence="2" type="ORF">PG994_014060</name>
</gene>
<organism evidence="2 3">
    <name type="scientific">Apiospora phragmitis</name>
    <dbReference type="NCBI Taxonomy" id="2905665"/>
    <lineage>
        <taxon>Eukaryota</taxon>
        <taxon>Fungi</taxon>
        <taxon>Dikarya</taxon>
        <taxon>Ascomycota</taxon>
        <taxon>Pezizomycotina</taxon>
        <taxon>Sordariomycetes</taxon>
        <taxon>Xylariomycetidae</taxon>
        <taxon>Amphisphaeriales</taxon>
        <taxon>Apiosporaceae</taxon>
        <taxon>Apiospora</taxon>
    </lineage>
</organism>
<feature type="region of interest" description="Disordered" evidence="1">
    <location>
        <begin position="340"/>
        <end position="359"/>
    </location>
</feature>
<evidence type="ECO:0000313" key="2">
    <source>
        <dbReference type="EMBL" id="KAK8041053.1"/>
    </source>
</evidence>
<dbReference type="InterPro" id="IPR011042">
    <property type="entry name" value="6-blade_b-propeller_TolB-like"/>
</dbReference>
<keyword evidence="3" id="KW-1185">Reference proteome</keyword>
<dbReference type="SUPFAM" id="SSF63829">
    <property type="entry name" value="Calcium-dependent phosphotriesterase"/>
    <property type="match status" value="1"/>
</dbReference>
<dbReference type="InterPro" id="IPR052998">
    <property type="entry name" value="Hetero-Diels-Alderase-like"/>
</dbReference>
<dbReference type="Proteomes" id="UP001480595">
    <property type="component" value="Unassembled WGS sequence"/>
</dbReference>
<dbReference type="GeneID" id="92098532"/>